<protein>
    <submittedName>
        <fullName evidence="2">Uncharacterized protein</fullName>
    </submittedName>
</protein>
<dbReference type="EMBL" id="SRLO01000068">
    <property type="protein sequence ID" value="TNN79040.1"/>
    <property type="molecule type" value="Genomic_DNA"/>
</dbReference>
<feature type="compositionally biased region" description="Basic residues" evidence="1">
    <location>
        <begin position="125"/>
        <end position="139"/>
    </location>
</feature>
<proteinExistence type="predicted"/>
<organism evidence="2 3">
    <name type="scientific">Liparis tanakae</name>
    <name type="common">Tanaka's snailfish</name>
    <dbReference type="NCBI Taxonomy" id="230148"/>
    <lineage>
        <taxon>Eukaryota</taxon>
        <taxon>Metazoa</taxon>
        <taxon>Chordata</taxon>
        <taxon>Craniata</taxon>
        <taxon>Vertebrata</taxon>
        <taxon>Euteleostomi</taxon>
        <taxon>Actinopterygii</taxon>
        <taxon>Neopterygii</taxon>
        <taxon>Teleostei</taxon>
        <taxon>Neoteleostei</taxon>
        <taxon>Acanthomorphata</taxon>
        <taxon>Eupercaria</taxon>
        <taxon>Perciformes</taxon>
        <taxon>Cottioidei</taxon>
        <taxon>Cottales</taxon>
        <taxon>Liparidae</taxon>
        <taxon>Liparis</taxon>
    </lineage>
</organism>
<accession>A0A4Z2ILW8</accession>
<reference evidence="2 3" key="1">
    <citation type="submission" date="2019-03" db="EMBL/GenBank/DDBJ databases">
        <title>First draft genome of Liparis tanakae, snailfish: a comprehensive survey of snailfish specific genes.</title>
        <authorList>
            <person name="Kim W."/>
            <person name="Song I."/>
            <person name="Jeong J.-H."/>
            <person name="Kim D."/>
            <person name="Kim S."/>
            <person name="Ryu S."/>
            <person name="Song J.Y."/>
            <person name="Lee S.K."/>
        </authorList>
    </citation>
    <scope>NUCLEOTIDE SEQUENCE [LARGE SCALE GENOMIC DNA]</scope>
    <source>
        <tissue evidence="2">Muscle</tissue>
    </source>
</reference>
<name>A0A4Z2ILW8_9TELE</name>
<comment type="caution">
    <text evidence="2">The sequence shown here is derived from an EMBL/GenBank/DDBJ whole genome shotgun (WGS) entry which is preliminary data.</text>
</comment>
<gene>
    <name evidence="2" type="ORF">EYF80_010719</name>
</gene>
<sequence>MSLTLGGLRGAAPLLPSSRPPTTAKHTLYGTNTSSVLNSRLSSSAPWICAVNRSLVSVPYRKRSEELRSQDGVVEREYVNVGASYGSAVSFVTLIGIDRNMMRREAMKTRTAVQVGIIRSEEKHRNTKGPRFGRRSSPR</sequence>
<dbReference type="AlphaFoldDB" id="A0A4Z2ILW8"/>
<feature type="region of interest" description="Disordered" evidence="1">
    <location>
        <begin position="1"/>
        <end position="29"/>
    </location>
</feature>
<feature type="region of interest" description="Disordered" evidence="1">
    <location>
        <begin position="117"/>
        <end position="139"/>
    </location>
</feature>
<feature type="compositionally biased region" description="Low complexity" evidence="1">
    <location>
        <begin position="1"/>
        <end position="16"/>
    </location>
</feature>
<evidence type="ECO:0000313" key="2">
    <source>
        <dbReference type="EMBL" id="TNN79040.1"/>
    </source>
</evidence>
<keyword evidence="3" id="KW-1185">Reference proteome</keyword>
<dbReference type="Proteomes" id="UP000314294">
    <property type="component" value="Unassembled WGS sequence"/>
</dbReference>
<evidence type="ECO:0000313" key="3">
    <source>
        <dbReference type="Proteomes" id="UP000314294"/>
    </source>
</evidence>
<evidence type="ECO:0000256" key="1">
    <source>
        <dbReference type="SAM" id="MobiDB-lite"/>
    </source>
</evidence>